<keyword evidence="11" id="KW-1185">Reference proteome</keyword>
<organism evidence="10 11">
    <name type="scientific">Pacificimonas flava</name>
    <dbReference type="NCBI Taxonomy" id="1234595"/>
    <lineage>
        <taxon>Bacteria</taxon>
        <taxon>Pseudomonadati</taxon>
        <taxon>Pseudomonadota</taxon>
        <taxon>Alphaproteobacteria</taxon>
        <taxon>Sphingomonadales</taxon>
        <taxon>Sphingosinicellaceae</taxon>
        <taxon>Pacificimonas</taxon>
    </lineage>
</organism>
<dbReference type="GO" id="GO:0004252">
    <property type="term" value="F:serine-type endopeptidase activity"/>
    <property type="evidence" value="ECO:0007669"/>
    <property type="project" value="UniProtKB-EC"/>
</dbReference>
<dbReference type="OrthoDB" id="9801421at2"/>
<dbReference type="GO" id="GO:0070012">
    <property type="term" value="F:oligopeptidase activity"/>
    <property type="evidence" value="ECO:0007669"/>
    <property type="project" value="TreeGrafter"/>
</dbReference>
<feature type="domain" description="Peptidase S9A N-terminal" evidence="9">
    <location>
        <begin position="54"/>
        <end position="458"/>
    </location>
</feature>
<comment type="similarity">
    <text evidence="2">Belongs to the peptidase S9A family.</text>
</comment>
<name>M2T9B2_9SPHN</name>
<accession>M2T9B2</accession>
<dbReference type="EMBL" id="AMRV01000004">
    <property type="protein sequence ID" value="EMD83139.1"/>
    <property type="molecule type" value="Genomic_DNA"/>
</dbReference>
<evidence type="ECO:0000256" key="7">
    <source>
        <dbReference type="SAM" id="SignalP"/>
    </source>
</evidence>
<dbReference type="GO" id="GO:0006508">
    <property type="term" value="P:proteolysis"/>
    <property type="evidence" value="ECO:0007669"/>
    <property type="project" value="UniProtKB-KW"/>
</dbReference>
<evidence type="ECO:0000256" key="2">
    <source>
        <dbReference type="ARBA" id="ARBA00005228"/>
    </source>
</evidence>
<dbReference type="InterPro" id="IPR051167">
    <property type="entry name" value="Prolyl_oligopep/macrocyclase"/>
</dbReference>
<feature type="signal peptide" evidence="7">
    <location>
        <begin position="1"/>
        <end position="27"/>
    </location>
</feature>
<protein>
    <recommendedName>
        <fullName evidence="3">prolyl oligopeptidase</fullName>
        <ecNumber evidence="3">3.4.21.26</ecNumber>
    </recommendedName>
</protein>
<dbReference type="GO" id="GO:0005829">
    <property type="term" value="C:cytosol"/>
    <property type="evidence" value="ECO:0007669"/>
    <property type="project" value="TreeGrafter"/>
</dbReference>
<evidence type="ECO:0000259" key="9">
    <source>
        <dbReference type="Pfam" id="PF02897"/>
    </source>
</evidence>
<evidence type="ECO:0000256" key="6">
    <source>
        <dbReference type="ARBA" id="ARBA00022825"/>
    </source>
</evidence>
<dbReference type="PANTHER" id="PTHR42881:SF2">
    <property type="entry name" value="PROLYL ENDOPEPTIDASE"/>
    <property type="match status" value="1"/>
</dbReference>
<keyword evidence="7" id="KW-0732">Signal</keyword>
<evidence type="ECO:0000313" key="11">
    <source>
        <dbReference type="Proteomes" id="UP000011717"/>
    </source>
</evidence>
<dbReference type="Pfam" id="PF00326">
    <property type="entry name" value="Peptidase_S9"/>
    <property type="match status" value="1"/>
</dbReference>
<dbReference type="RefSeq" id="WP_008601898.1">
    <property type="nucleotide sequence ID" value="NZ_AMRV01000004.1"/>
</dbReference>
<keyword evidence="5" id="KW-0378">Hydrolase</keyword>
<proteinExistence type="inferred from homology"/>
<dbReference type="Gene3D" id="3.40.50.1820">
    <property type="entry name" value="alpha/beta hydrolase"/>
    <property type="match status" value="1"/>
</dbReference>
<feature type="chain" id="PRO_5004026231" description="prolyl oligopeptidase" evidence="7">
    <location>
        <begin position="28"/>
        <end position="744"/>
    </location>
</feature>
<dbReference type="PRINTS" id="PR00862">
    <property type="entry name" value="PROLIGOPTASE"/>
</dbReference>
<dbReference type="SUPFAM" id="SSF50993">
    <property type="entry name" value="Peptidase/esterase 'gauge' domain"/>
    <property type="match status" value="1"/>
</dbReference>
<evidence type="ECO:0000259" key="8">
    <source>
        <dbReference type="Pfam" id="PF00326"/>
    </source>
</evidence>
<keyword evidence="4" id="KW-0645">Protease</keyword>
<dbReference type="InterPro" id="IPR002471">
    <property type="entry name" value="Pept_S9_AS"/>
</dbReference>
<feature type="domain" description="Peptidase S9 prolyl oligopeptidase catalytic" evidence="8">
    <location>
        <begin position="518"/>
        <end position="729"/>
    </location>
</feature>
<dbReference type="PATRIC" id="fig|1234595.3.peg.1740"/>
<dbReference type="EC" id="3.4.21.26" evidence="3"/>
<evidence type="ECO:0000256" key="5">
    <source>
        <dbReference type="ARBA" id="ARBA00022801"/>
    </source>
</evidence>
<comment type="caution">
    <text evidence="10">The sequence shown here is derived from an EMBL/GenBank/DDBJ whole genome shotgun (WGS) entry which is preliminary data.</text>
</comment>
<dbReference type="InterPro" id="IPR023302">
    <property type="entry name" value="Pept_S9A_N"/>
</dbReference>
<comment type="catalytic activity">
    <reaction evidence="1">
        <text>Hydrolysis of Pro-|-Xaa &gt;&gt; Ala-|-Xaa in oligopeptides.</text>
        <dbReference type="EC" id="3.4.21.26"/>
    </reaction>
</comment>
<keyword evidence="6" id="KW-0720">Serine protease</keyword>
<dbReference type="InterPro" id="IPR002470">
    <property type="entry name" value="Peptidase_S9A"/>
</dbReference>
<dbReference type="AlphaFoldDB" id="M2T9B2"/>
<dbReference type="Gene3D" id="2.130.10.120">
    <property type="entry name" value="Prolyl oligopeptidase, N-terminal domain"/>
    <property type="match status" value="1"/>
</dbReference>
<dbReference type="SUPFAM" id="SSF53474">
    <property type="entry name" value="alpha/beta-Hydrolases"/>
    <property type="match status" value="1"/>
</dbReference>
<dbReference type="FunFam" id="3.40.50.1820:FF:000005">
    <property type="entry name" value="Prolyl endopeptidase"/>
    <property type="match status" value="1"/>
</dbReference>
<evidence type="ECO:0000256" key="1">
    <source>
        <dbReference type="ARBA" id="ARBA00001070"/>
    </source>
</evidence>
<dbReference type="Proteomes" id="UP000011717">
    <property type="component" value="Unassembled WGS sequence"/>
</dbReference>
<dbReference type="PROSITE" id="PS00708">
    <property type="entry name" value="PRO_ENDOPEP_SER"/>
    <property type="match status" value="1"/>
</dbReference>
<dbReference type="InterPro" id="IPR001375">
    <property type="entry name" value="Peptidase_S9_cat"/>
</dbReference>
<sequence length="744" mass="81907">MKTLLFAAAAMATIAALGSGMTASAAAQQGTPPNAADRPTRNGEEMNEAALEYPETRRQDLVEDTFGEQVSDPYRWLENDVREDNDVRAWVEAENRVTDSYLATLPGREVFANALRQLIDYERFSLPQEAQGKYIYTYNDGLQNQAVLMIRDSAEAEGRVLLDPNTWSQDDTIALGGYDLAPDGRHVVYAQQDGGSDWRTVLVVDTATGETLDDRIEWMKFSGLDWDGDSQGFFYSRFQEPAEGQKFQSLNLNQQLYYHKLGTAQTADRLVYETPDEPKLGHTAEVTDDGRWLVIYSVEGTDERVAVHLVDLQSGDWTPRALVAERQNNWNLIGSEGETLYFITNADAPRQRVVAMDVGAETPQPRGIVAEDEAVLDGGTVKDGKLYLTYLDDVKTDLRRFDLDGSPLGRVELPGIGTAYLGGEAAEGELYYGFTSFTVPDRIYRLDTGSGDSAVWEAPEVPFDPEAYTARQVFYPSKDGTEVPMFIVHRRDLDMNAPQPTLLYGYGGFNISLTPGYSPARMAWMAEGGVLAVANLRGGGEYGKAWHDAGRLMNKQNVFDDFIAAGEYLVESGVTTKDKLAIQGGSNGGLLVGAVTNQRPDLFAAAMPAVGVMDMLRFDQFTAGRYWVDDYGYPDREADFRNLLTYSPYHNIESGKDYPAILVTTADTDDRVVPGHSFKYAAALQEADIGTEPHLIRIETRAGHGSGKPVDKIIEEYSDLWAFAAAHTGLTVEETPAAAAAPAN</sequence>
<evidence type="ECO:0000256" key="3">
    <source>
        <dbReference type="ARBA" id="ARBA00011897"/>
    </source>
</evidence>
<dbReference type="InterPro" id="IPR029058">
    <property type="entry name" value="AB_hydrolase_fold"/>
</dbReference>
<dbReference type="PANTHER" id="PTHR42881">
    <property type="entry name" value="PROLYL ENDOPEPTIDASE"/>
    <property type="match status" value="1"/>
</dbReference>
<evidence type="ECO:0000256" key="4">
    <source>
        <dbReference type="ARBA" id="ARBA00022670"/>
    </source>
</evidence>
<reference evidence="10 11" key="1">
    <citation type="journal article" date="2013" name="Genome Announc.">
        <title>Draft Genome Sequence of Strain JLT2015T, Belonging to the Family Sphingomonadaceae of the Alphaproteobacteria.</title>
        <authorList>
            <person name="Tang K."/>
            <person name="Liu K."/>
            <person name="Li S."/>
            <person name="Jiao N."/>
        </authorList>
    </citation>
    <scope>NUCLEOTIDE SEQUENCE [LARGE SCALE GENOMIC DNA]</scope>
    <source>
        <strain evidence="10 11">JLT2015</strain>
    </source>
</reference>
<gene>
    <name evidence="10" type="ORF">C725_1737</name>
</gene>
<evidence type="ECO:0000313" key="10">
    <source>
        <dbReference type="EMBL" id="EMD83139.1"/>
    </source>
</evidence>
<dbReference type="Pfam" id="PF02897">
    <property type="entry name" value="Peptidase_S9_N"/>
    <property type="match status" value="1"/>
</dbReference>